<dbReference type="AlphaFoldDB" id="A0A8D9HYZ8"/>
<protein>
    <submittedName>
        <fullName evidence="2">Uncharacterized protein</fullName>
    </submittedName>
</protein>
<dbReference type="Proteomes" id="UP000694005">
    <property type="component" value="Chromosome A04"/>
</dbReference>
<organism evidence="2 3">
    <name type="scientific">Brassica campestris</name>
    <name type="common">Field mustard</name>
    <dbReference type="NCBI Taxonomy" id="3711"/>
    <lineage>
        <taxon>Eukaryota</taxon>
        <taxon>Viridiplantae</taxon>
        <taxon>Streptophyta</taxon>
        <taxon>Embryophyta</taxon>
        <taxon>Tracheophyta</taxon>
        <taxon>Spermatophyta</taxon>
        <taxon>Magnoliopsida</taxon>
        <taxon>eudicotyledons</taxon>
        <taxon>Gunneridae</taxon>
        <taxon>Pentapetalae</taxon>
        <taxon>rosids</taxon>
        <taxon>malvids</taxon>
        <taxon>Brassicales</taxon>
        <taxon>Brassicaceae</taxon>
        <taxon>Brassiceae</taxon>
        <taxon>Brassica</taxon>
    </lineage>
</organism>
<dbReference type="EMBL" id="LS974620">
    <property type="protein sequence ID" value="CAG7908506.1"/>
    <property type="molecule type" value="Genomic_DNA"/>
</dbReference>
<sequence>MTNAHLASALRNPPSPRRYMAMEPSPECASRHGAKGERHFKHRTTQ</sequence>
<evidence type="ECO:0000313" key="3">
    <source>
        <dbReference type="Proteomes" id="UP000694005"/>
    </source>
</evidence>
<accession>A0A8D9HYZ8</accession>
<name>A0A8D9HYZ8_BRACM</name>
<feature type="non-terminal residue" evidence="2">
    <location>
        <position position="46"/>
    </location>
</feature>
<evidence type="ECO:0000256" key="1">
    <source>
        <dbReference type="SAM" id="MobiDB-lite"/>
    </source>
</evidence>
<evidence type="ECO:0000313" key="2">
    <source>
        <dbReference type="EMBL" id="CAG7908506.1"/>
    </source>
</evidence>
<feature type="region of interest" description="Disordered" evidence="1">
    <location>
        <begin position="1"/>
        <end position="46"/>
    </location>
</feature>
<proteinExistence type="predicted"/>
<dbReference type="Gramene" id="A04p34070.2_BraZ1">
    <property type="protein sequence ID" value="A04p34070.2_BraZ1.CDS.1"/>
    <property type="gene ID" value="A04g34070.2_BraZ1"/>
</dbReference>
<gene>
    <name evidence="2" type="ORF">BRAPAZ1V2_A04P34070.2</name>
</gene>
<reference evidence="2 3" key="1">
    <citation type="submission" date="2021-07" db="EMBL/GenBank/DDBJ databases">
        <authorList>
            <consortium name="Genoscope - CEA"/>
            <person name="William W."/>
        </authorList>
    </citation>
    <scope>NUCLEOTIDE SEQUENCE [LARGE SCALE GENOMIC DNA]</scope>
</reference>